<name>A0AAN4TPP3_PSESF</name>
<evidence type="ECO:0000313" key="1">
    <source>
        <dbReference type="EMBL" id="GBH21363.1"/>
    </source>
</evidence>
<gene>
    <name evidence="1" type="ORF">KPSA3_07409</name>
</gene>
<protein>
    <submittedName>
        <fullName evidence="1">Intein/homing endonuclease</fullName>
    </submittedName>
</protein>
<comment type="caution">
    <text evidence="1">The sequence shown here is derived from an EMBL/GenBank/DDBJ whole genome shotgun (WGS) entry which is preliminary data.</text>
</comment>
<dbReference type="GO" id="GO:0004519">
    <property type="term" value="F:endonuclease activity"/>
    <property type="evidence" value="ECO:0007669"/>
    <property type="project" value="UniProtKB-KW"/>
</dbReference>
<keyword evidence="1" id="KW-0255">Endonuclease</keyword>
<dbReference type="Proteomes" id="UP000248291">
    <property type="component" value="Unassembled WGS sequence"/>
</dbReference>
<keyword evidence="1" id="KW-0378">Hydrolase</keyword>
<organism evidence="1 2">
    <name type="scientific">Pseudomonas syringae pv. actinidiae</name>
    <dbReference type="NCBI Taxonomy" id="103796"/>
    <lineage>
        <taxon>Bacteria</taxon>
        <taxon>Pseudomonadati</taxon>
        <taxon>Pseudomonadota</taxon>
        <taxon>Gammaproteobacteria</taxon>
        <taxon>Pseudomonadales</taxon>
        <taxon>Pseudomonadaceae</taxon>
        <taxon>Pseudomonas</taxon>
        <taxon>Pseudomonas syringae</taxon>
    </lineage>
</organism>
<keyword evidence="1" id="KW-0540">Nuclease</keyword>
<proteinExistence type="predicted"/>
<dbReference type="AlphaFoldDB" id="A0AAN4TPP3"/>
<sequence length="118" mass="12782">MRKARLDAVHQRACTVTQALHAILGFQRAALTSVHVGKAIESCLELATVVDQVLSCRRIASEQTVGCRTLQHGQAQDGRNDVQVLSTDALLGDGVDARVEAVEHPQPQDDERNDNDDG</sequence>
<dbReference type="EMBL" id="BGKA01000289">
    <property type="protein sequence ID" value="GBH21363.1"/>
    <property type="molecule type" value="Genomic_DNA"/>
</dbReference>
<evidence type="ECO:0000313" key="2">
    <source>
        <dbReference type="Proteomes" id="UP000248291"/>
    </source>
</evidence>
<accession>A0AAN4TPP3</accession>
<reference evidence="1 2" key="1">
    <citation type="submission" date="2018-04" db="EMBL/GenBank/DDBJ databases">
        <title>Draft genome sequence of Pseudomonas syringae pv. actinidiae biovar 3 strains isolated from kiwifruit in Kagawa prefecture.</title>
        <authorList>
            <person name="Tabuchi M."/>
            <person name="Saito M."/>
            <person name="Fujiwara S."/>
            <person name="Sasa N."/>
            <person name="Akimitsu K."/>
            <person name="Gomi K."/>
            <person name="Konishi-Sugita S."/>
            <person name="Hamano K."/>
            <person name="Kataoka I."/>
        </authorList>
    </citation>
    <scope>NUCLEOTIDE SEQUENCE [LARGE SCALE GENOMIC DNA]</scope>
    <source>
        <strain evidence="1 2">MAFF212211</strain>
    </source>
</reference>